<dbReference type="Proteomes" id="UP000005206">
    <property type="component" value="Chromosome 13"/>
</dbReference>
<proteinExistence type="predicted"/>
<sequence length="389" mass="44521">MEPLHRHRSSLEGVIDFSESTWRVLSADERDKAQTVFYDIINHFEGPSNSTKDKPYDRIKLVRLTYEHSLSDDPRCPFLQEFFRFVNATIDDCINFDDETRVDEIRSGLNSFANFLVDNFFLPLKASATTTPQPSPAGSSQAPSRHSALESRERVASLRRDCLIRDRHRCVISRNFDLNEADRRFENDGDDFALDDERQLLIDQDPDSFAELEVAHILPHSLNTLTANPELNKSKAIALDILDMFDNGIVHLIGDSDIDRPLNALTLRIDLHRQFGNFKIFFEAMPEPTHQPHTYRIDSTQRRGLRKTMFPMTRQLHLTPERTIDPPHPRLLAVHRAICHILQLSAAGSYIDRILRDMDDGVVEADGSTHLASLVRLKLDGWWDGTVVG</sequence>
<dbReference type="OMA" id="HIWLEAV"/>
<feature type="domain" description="HNH nuclease" evidence="2">
    <location>
        <begin position="206"/>
        <end position="283"/>
    </location>
</feature>
<dbReference type="InterPro" id="IPR003615">
    <property type="entry name" value="HNH_nuc"/>
</dbReference>
<dbReference type="EMBL" id="GG698936">
    <property type="protein sequence ID" value="EEU35656.1"/>
    <property type="molecule type" value="Genomic_DNA"/>
</dbReference>
<evidence type="ECO:0000256" key="1">
    <source>
        <dbReference type="SAM" id="MobiDB-lite"/>
    </source>
</evidence>
<gene>
    <name evidence="3" type="ORF">NECHADRAFT_54350</name>
</gene>
<reference evidence="3 4" key="1">
    <citation type="journal article" date="2009" name="PLoS Genet.">
        <title>The genome of Nectria haematococca: contribution of supernumerary chromosomes to gene expansion.</title>
        <authorList>
            <person name="Coleman J.J."/>
            <person name="Rounsley S.D."/>
            <person name="Rodriguez-Carres M."/>
            <person name="Kuo A."/>
            <person name="Wasmann C.C."/>
            <person name="Grimwood J."/>
            <person name="Schmutz J."/>
            <person name="Taga M."/>
            <person name="White G.J."/>
            <person name="Zhou S."/>
            <person name="Schwartz D.C."/>
            <person name="Freitag M."/>
            <person name="Ma L.J."/>
            <person name="Danchin E.G."/>
            <person name="Henrissat B."/>
            <person name="Coutinho P.M."/>
            <person name="Nelson D.R."/>
            <person name="Straney D."/>
            <person name="Napoli C.A."/>
            <person name="Barker B.M."/>
            <person name="Gribskov M."/>
            <person name="Rep M."/>
            <person name="Kroken S."/>
            <person name="Molnar I."/>
            <person name="Rensing C."/>
            <person name="Kennell J.C."/>
            <person name="Zamora J."/>
            <person name="Farman M.L."/>
            <person name="Selker E.U."/>
            <person name="Salamov A."/>
            <person name="Shapiro H."/>
            <person name="Pangilinan J."/>
            <person name="Lindquist E."/>
            <person name="Lamers C."/>
            <person name="Grigoriev I.V."/>
            <person name="Geiser D.M."/>
            <person name="Covert S.F."/>
            <person name="Temporini E."/>
            <person name="Vanetten H.D."/>
        </authorList>
    </citation>
    <scope>NUCLEOTIDE SEQUENCE [LARGE SCALE GENOMIC DNA]</scope>
    <source>
        <strain evidence="4">ATCC MYA-4622 / CBS 123669 / FGSC 9596 / NRRL 45880 / 77-13-4</strain>
    </source>
</reference>
<dbReference type="AlphaFoldDB" id="C7ZJV0"/>
<dbReference type="Pfam" id="PF13391">
    <property type="entry name" value="HNH_2"/>
    <property type="match status" value="1"/>
</dbReference>
<protein>
    <recommendedName>
        <fullName evidence="2">HNH nuclease domain-containing protein</fullName>
    </recommendedName>
</protein>
<organism evidence="3 4">
    <name type="scientific">Fusarium vanettenii (strain ATCC MYA-4622 / CBS 123669 / FGSC 9596 / NRRL 45880 / 77-13-4)</name>
    <name type="common">Fusarium solani subsp. pisi</name>
    <dbReference type="NCBI Taxonomy" id="660122"/>
    <lineage>
        <taxon>Eukaryota</taxon>
        <taxon>Fungi</taxon>
        <taxon>Dikarya</taxon>
        <taxon>Ascomycota</taxon>
        <taxon>Pezizomycotina</taxon>
        <taxon>Sordariomycetes</taxon>
        <taxon>Hypocreomycetidae</taxon>
        <taxon>Hypocreales</taxon>
        <taxon>Nectriaceae</taxon>
        <taxon>Fusarium</taxon>
        <taxon>Fusarium solani species complex</taxon>
        <taxon>Fusarium vanettenii</taxon>
    </lineage>
</organism>
<dbReference type="OrthoDB" id="2104739at2759"/>
<feature type="compositionally biased region" description="Low complexity" evidence="1">
    <location>
        <begin position="128"/>
        <end position="144"/>
    </location>
</feature>
<dbReference type="InParanoid" id="C7ZJV0"/>
<evidence type="ECO:0000313" key="4">
    <source>
        <dbReference type="Proteomes" id="UP000005206"/>
    </source>
</evidence>
<dbReference type="GeneID" id="9676164"/>
<evidence type="ECO:0000313" key="3">
    <source>
        <dbReference type="EMBL" id="EEU35656.1"/>
    </source>
</evidence>
<evidence type="ECO:0000259" key="2">
    <source>
        <dbReference type="Pfam" id="PF13391"/>
    </source>
</evidence>
<dbReference type="HOGENOM" id="CLU_043858_1_1_1"/>
<dbReference type="RefSeq" id="XP_003041369.1">
    <property type="nucleotide sequence ID" value="XM_003041323.1"/>
</dbReference>
<name>C7ZJV0_FUSV7</name>
<dbReference type="VEuPathDB" id="FungiDB:NECHADRAFT_54350"/>
<feature type="region of interest" description="Disordered" evidence="1">
    <location>
        <begin position="128"/>
        <end position="150"/>
    </location>
</feature>
<dbReference type="KEGG" id="nhe:NECHADRAFT_54350"/>
<dbReference type="eggNOG" id="ENOG502SCMH">
    <property type="taxonomic scope" value="Eukaryota"/>
</dbReference>
<accession>C7ZJV0</accession>
<keyword evidence="4" id="KW-1185">Reference proteome</keyword>